<dbReference type="OrthoDB" id="238206at2"/>
<keyword evidence="1" id="KW-0677">Repeat</keyword>
<dbReference type="Gene3D" id="2.130.10.30">
    <property type="entry name" value="Regulator of chromosome condensation 1/beta-lactamase-inhibitor protein II"/>
    <property type="match status" value="3"/>
</dbReference>
<evidence type="ECO:0000313" key="3">
    <source>
        <dbReference type="Proteomes" id="UP000388235"/>
    </source>
</evidence>
<evidence type="ECO:0000313" key="2">
    <source>
        <dbReference type="EMBL" id="QGG80622.1"/>
    </source>
</evidence>
<dbReference type="PANTHER" id="PTHR22870">
    <property type="entry name" value="REGULATOR OF CHROMOSOME CONDENSATION"/>
    <property type="match status" value="1"/>
</dbReference>
<dbReference type="Proteomes" id="UP000388235">
    <property type="component" value="Chromosome"/>
</dbReference>
<dbReference type="InterPro" id="IPR000408">
    <property type="entry name" value="Reg_chr_condens"/>
</dbReference>
<gene>
    <name evidence="2" type="ORF">GH975_08585</name>
</gene>
<proteinExistence type="predicted"/>
<name>A0A5Q2QE67_9GAMM</name>
<dbReference type="RefSeq" id="WP_153714126.1">
    <property type="nucleotide sequence ID" value="NZ_CP045871.1"/>
</dbReference>
<dbReference type="InterPro" id="IPR009091">
    <property type="entry name" value="RCC1/BLIP-II"/>
</dbReference>
<sequence>MATVTLGKIAFAWRGLFDPNFSYAAQDVVHYNGSAYVCTVDDTQGVLPTVTAAWDLFAQGARDIASGAGELVFHDGSTLAALTPGETGQVLTISAQGLPEWSILTVRSGTKALAIQDAEQPFMYRRGAAVMTDGSVRWWGRGENWMHGTGNQTADRSYPVSVAFPPNTPAIKYICGAHDFASVAIDANGQFWVWGQNDYGDVGRGDTADQRVPYNASGNSSNSIYGKVVIAYAPMASPQNYISHMVLCSDGTVHTCGYNGYGQLGQGDTTNRYNFVQVPMLSNIVQIARGGERYTSCYAIKADGTLYSWGYNAEGQLGSGDTTQRNIPMTLPYFANNSIEIKRVGGSRQYAWAIDTNNKLYTWGYNGYGNLGHSGTSNNYSPTQALTNVADCNSRCESYHRTYVLRTDGTVWATGDNSYGCLGVAADTTDRSSFTQCRINASTPLTNITKIIQGGTGSYNYAVALDDEGICWSVGYSGNGQLGRGTYDGTNYYFAPVLIHRRRVVDIAPLGTGSEGGVLFLLDDGQVYQTGYAGEAQLPEDDSENISVPMQVIF</sequence>
<accession>A0A5Q2QE67</accession>
<dbReference type="SUPFAM" id="SSF50985">
    <property type="entry name" value="RCC1/BLIP-II"/>
    <property type="match status" value="2"/>
</dbReference>
<dbReference type="InterPro" id="IPR051210">
    <property type="entry name" value="Ub_ligase/GEF_domain"/>
</dbReference>
<dbReference type="EMBL" id="CP045871">
    <property type="protein sequence ID" value="QGG80622.1"/>
    <property type="molecule type" value="Genomic_DNA"/>
</dbReference>
<keyword evidence="3" id="KW-1185">Reference proteome</keyword>
<evidence type="ECO:0000256" key="1">
    <source>
        <dbReference type="ARBA" id="ARBA00022737"/>
    </source>
</evidence>
<organism evidence="2 3">
    <name type="scientific">Litorivicinus lipolyticus</name>
    <dbReference type="NCBI Taxonomy" id="418701"/>
    <lineage>
        <taxon>Bacteria</taxon>
        <taxon>Pseudomonadati</taxon>
        <taxon>Pseudomonadota</taxon>
        <taxon>Gammaproteobacteria</taxon>
        <taxon>Oceanospirillales</taxon>
        <taxon>Litorivicinaceae</taxon>
        <taxon>Litorivicinus</taxon>
    </lineage>
</organism>
<dbReference type="PRINTS" id="PR00633">
    <property type="entry name" value="RCCNDNSATION"/>
</dbReference>
<dbReference type="Pfam" id="PF00415">
    <property type="entry name" value="RCC1"/>
    <property type="match status" value="4"/>
</dbReference>
<dbReference type="AlphaFoldDB" id="A0A5Q2QE67"/>
<dbReference type="Gene3D" id="2.10.10.20">
    <property type="entry name" value="Carbohydrate-binding module superfamily 5/12"/>
    <property type="match status" value="1"/>
</dbReference>
<protein>
    <submittedName>
        <fullName evidence="2">Uncharacterized protein</fullName>
    </submittedName>
</protein>
<dbReference type="PROSITE" id="PS50012">
    <property type="entry name" value="RCC1_3"/>
    <property type="match status" value="1"/>
</dbReference>
<dbReference type="PANTHER" id="PTHR22870:SF408">
    <property type="entry name" value="OS09G0560450 PROTEIN"/>
    <property type="match status" value="1"/>
</dbReference>
<reference evidence="2 3" key="1">
    <citation type="submission" date="2019-11" db="EMBL/GenBank/DDBJ databases">
        <authorList>
            <person name="Khan S.A."/>
            <person name="Jeon C.O."/>
            <person name="Chun B.H."/>
        </authorList>
    </citation>
    <scope>NUCLEOTIDE SEQUENCE [LARGE SCALE GENOMIC DNA]</scope>
    <source>
        <strain evidence="2 3">IMCC 1097</strain>
    </source>
</reference>
<dbReference type="KEGG" id="llp:GH975_08585"/>